<dbReference type="Proteomes" id="UP000238375">
    <property type="component" value="Unassembled WGS sequence"/>
</dbReference>
<organism evidence="1 2">
    <name type="scientific">Spirosoma oryzae</name>
    <dbReference type="NCBI Taxonomy" id="1469603"/>
    <lineage>
        <taxon>Bacteria</taxon>
        <taxon>Pseudomonadati</taxon>
        <taxon>Bacteroidota</taxon>
        <taxon>Cytophagia</taxon>
        <taxon>Cytophagales</taxon>
        <taxon>Cytophagaceae</taxon>
        <taxon>Spirosoma</taxon>
    </lineage>
</organism>
<proteinExistence type="predicted"/>
<accession>A0A2T0SRG4</accession>
<evidence type="ECO:0000313" key="1">
    <source>
        <dbReference type="EMBL" id="PRY36011.1"/>
    </source>
</evidence>
<dbReference type="Gene3D" id="3.20.20.370">
    <property type="entry name" value="Glycoside hydrolase/deacetylase"/>
    <property type="match status" value="1"/>
</dbReference>
<dbReference type="EMBL" id="PVTE01000013">
    <property type="protein sequence ID" value="PRY36011.1"/>
    <property type="molecule type" value="Genomic_DNA"/>
</dbReference>
<evidence type="ECO:0008006" key="3">
    <source>
        <dbReference type="Google" id="ProtNLM"/>
    </source>
</evidence>
<sequence>MHVRLLLVLMLVIVIQTGGQTLPPRISKYRVSFGSITRNRQTLLILRRFELNGKPYCLLVDPQTLQTNVVPDQSNSPTVLTLADLLNFQLSSPYSQALSAAASNAKPLQDAGFTHTLPREKGITLTIDLCPSHKPLDRVIFTSLAQELGKYESPVPLALSITGVWMKQHPDDLAWLKQLANKGVLSITWINHSFHHRVSATEPLNENFLLEPGTNLNDEVLLTEQAMLANGLIPSVFFRFPGLISDQELVKRIGQYGLITVGSDAWLAKGQTPGWGSIVLIHGNGNEPVGVQDFLQLLRQHQADIANRQWLLYDLRRE</sequence>
<dbReference type="CDD" id="cd10963">
    <property type="entry name" value="CE4_RC0012_like"/>
    <property type="match status" value="1"/>
</dbReference>
<protein>
    <recommendedName>
        <fullName evidence="3">Polysaccharide deacetylase</fullName>
    </recommendedName>
</protein>
<gene>
    <name evidence="1" type="ORF">CLV58_113142</name>
</gene>
<dbReference type="SUPFAM" id="SSF88713">
    <property type="entry name" value="Glycoside hydrolase/deacetylase"/>
    <property type="match status" value="1"/>
</dbReference>
<dbReference type="OrthoDB" id="1331280at2"/>
<name>A0A2T0SRG4_9BACT</name>
<dbReference type="GO" id="GO:0005975">
    <property type="term" value="P:carbohydrate metabolic process"/>
    <property type="evidence" value="ECO:0007669"/>
    <property type="project" value="InterPro"/>
</dbReference>
<keyword evidence="2" id="KW-1185">Reference proteome</keyword>
<dbReference type="AlphaFoldDB" id="A0A2T0SRG4"/>
<dbReference type="InterPro" id="IPR011330">
    <property type="entry name" value="Glyco_hydro/deAcase_b/a-brl"/>
</dbReference>
<dbReference type="RefSeq" id="WP_106138908.1">
    <property type="nucleotide sequence ID" value="NZ_PVTE01000013.1"/>
</dbReference>
<evidence type="ECO:0000313" key="2">
    <source>
        <dbReference type="Proteomes" id="UP000238375"/>
    </source>
</evidence>
<reference evidence="1 2" key="1">
    <citation type="submission" date="2018-03" db="EMBL/GenBank/DDBJ databases">
        <title>Genomic Encyclopedia of Archaeal and Bacterial Type Strains, Phase II (KMG-II): from individual species to whole genera.</title>
        <authorList>
            <person name="Goeker M."/>
        </authorList>
    </citation>
    <scope>NUCLEOTIDE SEQUENCE [LARGE SCALE GENOMIC DNA]</scope>
    <source>
        <strain evidence="1 2">DSM 28354</strain>
    </source>
</reference>
<comment type="caution">
    <text evidence="1">The sequence shown here is derived from an EMBL/GenBank/DDBJ whole genome shotgun (WGS) entry which is preliminary data.</text>
</comment>